<sequence length="185" mass="19829">MAVKNGNIGSSVVAEFGERSMLAAGVKAGLKPTFAMSAFVNKSAGSIVTFASGTWSDYSDGYSDPQPFWGYSGISPRRTILVPDIKIGKIDPQLYYKKTQLVFLVVLTHLTGGYRTEENAYLGFKDYANVGGSITIRLNDKPYVFTGGNHGAGPDSAFSPYIYICNDNTINTVIKSGGAKKISIS</sequence>
<evidence type="ECO:0000313" key="2">
    <source>
        <dbReference type="EMBL" id="KMJ45152.1"/>
    </source>
</evidence>
<dbReference type="OrthoDB" id="6447050at2"/>
<proteinExistence type="predicted"/>
<evidence type="ECO:0000259" key="1">
    <source>
        <dbReference type="Pfam" id="PF21721"/>
    </source>
</evidence>
<keyword evidence="3" id="KW-1185">Reference proteome</keyword>
<organism evidence="2 3">
    <name type="scientific">Xenorhabdus khoisanae</name>
    <dbReference type="NCBI Taxonomy" id="880157"/>
    <lineage>
        <taxon>Bacteria</taxon>
        <taxon>Pseudomonadati</taxon>
        <taxon>Pseudomonadota</taxon>
        <taxon>Gammaproteobacteria</taxon>
        <taxon>Enterobacterales</taxon>
        <taxon>Morganellaceae</taxon>
        <taxon>Xenorhabdus</taxon>
    </lineage>
</organism>
<comment type="caution">
    <text evidence="2">The sequence shown here is derived from an EMBL/GenBank/DDBJ whole genome shotgun (WGS) entry which is preliminary data.</text>
</comment>
<dbReference type="PATRIC" id="fig|880157.4.peg.2260"/>
<gene>
    <name evidence="2" type="ORF">AB204_10680</name>
</gene>
<dbReference type="EMBL" id="LFCV01000064">
    <property type="protein sequence ID" value="KMJ45152.1"/>
    <property type="molecule type" value="Genomic_DNA"/>
</dbReference>
<name>A0A0J5FT94_9GAMM</name>
<dbReference type="AlphaFoldDB" id="A0A0J5FT94"/>
<dbReference type="Proteomes" id="UP000036277">
    <property type="component" value="Unassembled WGS sequence"/>
</dbReference>
<dbReference type="InterPro" id="IPR048291">
    <property type="entry name" value="Gp38_N"/>
</dbReference>
<accession>A0A0J5FT94</accession>
<evidence type="ECO:0000313" key="3">
    <source>
        <dbReference type="Proteomes" id="UP000036277"/>
    </source>
</evidence>
<reference evidence="2 3" key="1">
    <citation type="submission" date="2015-06" db="EMBL/GenBank/DDBJ databases">
        <title>Draft Whole-Genome Sequence of the Entomopathogenic Bacterium Xenorhabdus khoisanae.</title>
        <authorList>
            <person name="Naidoo S."/>
            <person name="Featherston J."/>
            <person name="Gray V.M."/>
        </authorList>
    </citation>
    <scope>NUCLEOTIDE SEQUENCE [LARGE SCALE GENOMIC DNA]</scope>
    <source>
        <strain evidence="2 3">MCB</strain>
    </source>
</reference>
<protein>
    <recommendedName>
        <fullName evidence="1">Phage tail fibre adhesin Gp38 N-terminal domain-containing protein</fullName>
    </recommendedName>
</protein>
<dbReference type="RefSeq" id="WP_047963346.1">
    <property type="nucleotide sequence ID" value="NZ_CAWMBG010000064.1"/>
</dbReference>
<dbReference type="Pfam" id="PF21721">
    <property type="entry name" value="Gp38_N"/>
    <property type="match status" value="1"/>
</dbReference>
<feature type="domain" description="Phage tail fibre adhesin Gp38 N-terminal" evidence="1">
    <location>
        <begin position="1"/>
        <end position="40"/>
    </location>
</feature>